<dbReference type="AlphaFoldDB" id="A0A8H3QK13"/>
<gene>
    <name evidence="1" type="ORF">RCL2_000977500</name>
</gene>
<evidence type="ECO:0000313" key="2">
    <source>
        <dbReference type="Proteomes" id="UP000615446"/>
    </source>
</evidence>
<dbReference type="EMBL" id="BLAL01000061">
    <property type="protein sequence ID" value="GES82578.1"/>
    <property type="molecule type" value="Genomic_DNA"/>
</dbReference>
<comment type="caution">
    <text evidence="1">The sequence shown here is derived from an EMBL/GenBank/DDBJ whole genome shotgun (WGS) entry which is preliminary data.</text>
</comment>
<organism evidence="1 2">
    <name type="scientific">Rhizophagus clarus</name>
    <dbReference type="NCBI Taxonomy" id="94130"/>
    <lineage>
        <taxon>Eukaryota</taxon>
        <taxon>Fungi</taxon>
        <taxon>Fungi incertae sedis</taxon>
        <taxon>Mucoromycota</taxon>
        <taxon>Glomeromycotina</taxon>
        <taxon>Glomeromycetes</taxon>
        <taxon>Glomerales</taxon>
        <taxon>Glomeraceae</taxon>
        <taxon>Rhizophagus</taxon>
    </lineage>
</organism>
<dbReference type="OrthoDB" id="2314844at2759"/>
<reference evidence="1" key="1">
    <citation type="submission" date="2019-10" db="EMBL/GenBank/DDBJ databases">
        <title>Conservation and host-specific expression of non-tandemly repeated heterogenous ribosome RNA gene in arbuscular mycorrhizal fungi.</title>
        <authorList>
            <person name="Maeda T."/>
            <person name="Kobayashi Y."/>
            <person name="Nakagawa T."/>
            <person name="Ezawa T."/>
            <person name="Yamaguchi K."/>
            <person name="Bino T."/>
            <person name="Nishimoto Y."/>
            <person name="Shigenobu S."/>
            <person name="Kawaguchi M."/>
        </authorList>
    </citation>
    <scope>NUCLEOTIDE SEQUENCE</scope>
    <source>
        <strain evidence="1">HR1</strain>
    </source>
</reference>
<accession>A0A8H3QK13</accession>
<protein>
    <submittedName>
        <fullName evidence="1">Uncharacterized protein</fullName>
    </submittedName>
</protein>
<evidence type="ECO:0000313" key="1">
    <source>
        <dbReference type="EMBL" id="GES82578.1"/>
    </source>
</evidence>
<proteinExistence type="predicted"/>
<name>A0A8H3QK13_9GLOM</name>
<dbReference type="Proteomes" id="UP000615446">
    <property type="component" value="Unassembled WGS sequence"/>
</dbReference>
<sequence length="330" mass="38451">MLKKHFPKIFPLFKRNAKKEKIRYEITPEIEKFWTEEKKKWDNFMEKRAINMPFKNSENETSELKTIPLRTASSNFNKALRVNFQPALVKDDVIPEVKVTNFPKEYVLPKINIGMLVNQDFNIERFDDIIDSNTSNTNDIRTFINLLHNTVQKRLVSGNANNYSLVNNLLHISKLDTKPFNIKIRSDCKLFAGDDLYETIYPELLILNQNKCPTMIVVGKHLNNVDKDFEETRIAAEILSCGDKNRRRTHEDSDQTIFAIRLISTYVTFYKAVITTPYWKELNYGLPLKHSVLIKRWPGKNGLRTGLDITDPNGRKEVLLALAKIRQFNS</sequence>